<dbReference type="EMBL" id="JACIDW010000008">
    <property type="protein sequence ID" value="MBB3965167.1"/>
    <property type="molecule type" value="Genomic_DNA"/>
</dbReference>
<organism evidence="2 3">
    <name type="scientific">Rhizobium metallidurans</name>
    <dbReference type="NCBI Taxonomy" id="1265931"/>
    <lineage>
        <taxon>Bacteria</taxon>
        <taxon>Pseudomonadati</taxon>
        <taxon>Pseudomonadota</taxon>
        <taxon>Alphaproteobacteria</taxon>
        <taxon>Hyphomicrobiales</taxon>
        <taxon>Rhizobiaceae</taxon>
        <taxon>Rhizobium/Agrobacterium group</taxon>
        <taxon>Rhizobium</taxon>
    </lineage>
</organism>
<dbReference type="Proteomes" id="UP000582090">
    <property type="component" value="Unassembled WGS sequence"/>
</dbReference>
<gene>
    <name evidence="2" type="ORF">GGQ67_002835</name>
</gene>
<keyword evidence="3" id="KW-1185">Reference proteome</keyword>
<evidence type="ECO:0000313" key="2">
    <source>
        <dbReference type="EMBL" id="MBB3965167.1"/>
    </source>
</evidence>
<protein>
    <submittedName>
        <fullName evidence="2">Uncharacterized protein</fullName>
    </submittedName>
</protein>
<evidence type="ECO:0000313" key="3">
    <source>
        <dbReference type="Proteomes" id="UP000582090"/>
    </source>
</evidence>
<name>A0A7W6CUL0_9HYPH</name>
<proteinExistence type="predicted"/>
<accession>A0A7W6CUL0</accession>
<dbReference type="AlphaFoldDB" id="A0A7W6CUL0"/>
<feature type="region of interest" description="Disordered" evidence="1">
    <location>
        <begin position="49"/>
        <end position="72"/>
    </location>
</feature>
<comment type="caution">
    <text evidence="2">The sequence shown here is derived from an EMBL/GenBank/DDBJ whole genome shotgun (WGS) entry which is preliminary data.</text>
</comment>
<reference evidence="2 3" key="1">
    <citation type="submission" date="2020-08" db="EMBL/GenBank/DDBJ databases">
        <title>Genomic Encyclopedia of Type Strains, Phase IV (KMG-IV): sequencing the most valuable type-strain genomes for metagenomic binning, comparative biology and taxonomic classification.</title>
        <authorList>
            <person name="Goeker M."/>
        </authorList>
    </citation>
    <scope>NUCLEOTIDE SEQUENCE [LARGE SCALE GENOMIC DNA]</scope>
    <source>
        <strain evidence="2 3">DSM 26575</strain>
    </source>
</reference>
<sequence>MVEEGEVRVSARLTAAIELAAPSSACRHLLPAGEKRLGVGRSLHLPFSPAGRRWPEGSDEGATRAESPTYGPAKITPLCPAGHLPHKGGDWLGSPARCDLNVRRCHCNDSISPLVGEMSGRTEGGIAPTELAAPSSGCRHLLPVGEKRLVAGRSLHLPFSPTGVRRTGRDQRLDPGQWPEGSDEGATRAGVTISRPAKAPRAAA</sequence>
<feature type="region of interest" description="Disordered" evidence="1">
    <location>
        <begin position="160"/>
        <end position="204"/>
    </location>
</feature>
<evidence type="ECO:0000256" key="1">
    <source>
        <dbReference type="SAM" id="MobiDB-lite"/>
    </source>
</evidence>